<evidence type="ECO:0000256" key="1">
    <source>
        <dbReference type="SAM" id="MobiDB-lite"/>
    </source>
</evidence>
<accession>A0AAD2FJR7</accession>
<feature type="region of interest" description="Disordered" evidence="1">
    <location>
        <begin position="52"/>
        <end position="83"/>
    </location>
</feature>
<dbReference type="AlphaFoldDB" id="A0AAD2FJR7"/>
<comment type="caution">
    <text evidence="2">The sequence shown here is derived from an EMBL/GenBank/DDBJ whole genome shotgun (WGS) entry which is preliminary data.</text>
</comment>
<name>A0AAD2FJR7_9STRA</name>
<sequence length="117" mass="12829">MPLTIKIDDSTIVKAWVDVAFAVREDFKSHTGNMISMGKGALYARSMKQKLNTTSTTSQERVGSSIFGAGGQRTDGKNMTKMTRPMVTWADRVRGFAGGIARPESLGPAHKKRLLNR</sequence>
<dbReference type="EMBL" id="CAKOGP040001172">
    <property type="protein sequence ID" value="CAJ1943967.1"/>
    <property type="molecule type" value="Genomic_DNA"/>
</dbReference>
<feature type="compositionally biased region" description="Polar residues" evidence="1">
    <location>
        <begin position="52"/>
        <end position="62"/>
    </location>
</feature>
<proteinExistence type="predicted"/>
<organism evidence="2 3">
    <name type="scientific">Cylindrotheca closterium</name>
    <dbReference type="NCBI Taxonomy" id="2856"/>
    <lineage>
        <taxon>Eukaryota</taxon>
        <taxon>Sar</taxon>
        <taxon>Stramenopiles</taxon>
        <taxon>Ochrophyta</taxon>
        <taxon>Bacillariophyta</taxon>
        <taxon>Bacillariophyceae</taxon>
        <taxon>Bacillariophycidae</taxon>
        <taxon>Bacillariales</taxon>
        <taxon>Bacillariaceae</taxon>
        <taxon>Cylindrotheca</taxon>
    </lineage>
</organism>
<gene>
    <name evidence="2" type="ORF">CYCCA115_LOCUS8678</name>
</gene>
<protein>
    <submittedName>
        <fullName evidence="2">Uncharacterized protein</fullName>
    </submittedName>
</protein>
<evidence type="ECO:0000313" key="2">
    <source>
        <dbReference type="EMBL" id="CAJ1943967.1"/>
    </source>
</evidence>
<dbReference type="Proteomes" id="UP001295423">
    <property type="component" value="Unassembled WGS sequence"/>
</dbReference>
<keyword evidence="3" id="KW-1185">Reference proteome</keyword>
<evidence type="ECO:0000313" key="3">
    <source>
        <dbReference type="Proteomes" id="UP001295423"/>
    </source>
</evidence>
<reference evidence="2" key="1">
    <citation type="submission" date="2023-08" db="EMBL/GenBank/DDBJ databases">
        <authorList>
            <person name="Audoor S."/>
            <person name="Bilcke G."/>
        </authorList>
    </citation>
    <scope>NUCLEOTIDE SEQUENCE</scope>
</reference>